<keyword evidence="3" id="KW-0418">Kinase</keyword>
<evidence type="ECO:0000313" key="3">
    <source>
        <dbReference type="EMBL" id="GES98786.1"/>
    </source>
</evidence>
<dbReference type="SMART" id="SM00671">
    <property type="entry name" value="SEL1"/>
    <property type="match status" value="12"/>
</dbReference>
<dbReference type="OrthoDB" id="2351813at2759"/>
<comment type="caution">
    <text evidence="3">The sequence shown here is derived from an EMBL/GenBank/DDBJ whole genome shotgun (WGS) entry which is preliminary data.</text>
</comment>
<dbReference type="InterPro" id="IPR052945">
    <property type="entry name" value="Mitotic_Regulator"/>
</dbReference>
<dbReference type="Pfam" id="PF08238">
    <property type="entry name" value="Sel1"/>
    <property type="match status" value="12"/>
</dbReference>
<evidence type="ECO:0000256" key="1">
    <source>
        <dbReference type="PROSITE-ProRule" id="PRU10141"/>
    </source>
</evidence>
<keyword evidence="1" id="KW-0547">Nucleotide-binding</keyword>
<gene>
    <name evidence="3" type="ORF">RCL2_002532200</name>
</gene>
<dbReference type="InterPro" id="IPR001245">
    <property type="entry name" value="Ser-Thr/Tyr_kinase_cat_dom"/>
</dbReference>
<name>A0A8H3M6S3_9GLOM</name>
<dbReference type="EMBL" id="BLAL01000274">
    <property type="protein sequence ID" value="GES98786.1"/>
    <property type="molecule type" value="Genomic_DNA"/>
</dbReference>
<dbReference type="GO" id="GO:0005524">
    <property type="term" value="F:ATP binding"/>
    <property type="evidence" value="ECO:0007669"/>
    <property type="project" value="UniProtKB-UniRule"/>
</dbReference>
<evidence type="ECO:0000313" key="4">
    <source>
        <dbReference type="Proteomes" id="UP000615446"/>
    </source>
</evidence>
<keyword evidence="3" id="KW-0808">Transferase</keyword>
<organism evidence="3 4">
    <name type="scientific">Rhizophagus clarus</name>
    <dbReference type="NCBI Taxonomy" id="94130"/>
    <lineage>
        <taxon>Eukaryota</taxon>
        <taxon>Fungi</taxon>
        <taxon>Fungi incertae sedis</taxon>
        <taxon>Mucoromycota</taxon>
        <taxon>Glomeromycotina</taxon>
        <taxon>Glomeromycetes</taxon>
        <taxon>Glomerales</taxon>
        <taxon>Glomeraceae</taxon>
        <taxon>Rhizophagus</taxon>
    </lineage>
</organism>
<dbReference type="PROSITE" id="PS50011">
    <property type="entry name" value="PROTEIN_KINASE_DOM"/>
    <property type="match status" value="1"/>
</dbReference>
<accession>A0A8H3M6S3</accession>
<dbReference type="Gene3D" id="1.10.510.10">
    <property type="entry name" value="Transferase(Phosphotransferase) domain 1"/>
    <property type="match status" value="1"/>
</dbReference>
<dbReference type="PRINTS" id="PR00109">
    <property type="entry name" value="TYRKINASE"/>
</dbReference>
<dbReference type="GO" id="GO:0004672">
    <property type="term" value="F:protein kinase activity"/>
    <property type="evidence" value="ECO:0007669"/>
    <property type="project" value="InterPro"/>
</dbReference>
<feature type="binding site" evidence="1">
    <location>
        <position position="71"/>
    </location>
    <ligand>
        <name>ATP</name>
        <dbReference type="ChEBI" id="CHEBI:30616"/>
    </ligand>
</feature>
<protein>
    <submittedName>
        <fullName evidence="3">Kinase-like domain-containing protein</fullName>
    </submittedName>
</protein>
<dbReference type="Pfam" id="PF07714">
    <property type="entry name" value="PK_Tyr_Ser-Thr"/>
    <property type="match status" value="1"/>
</dbReference>
<dbReference type="InterPro" id="IPR011990">
    <property type="entry name" value="TPR-like_helical_dom_sf"/>
</dbReference>
<evidence type="ECO:0000259" key="2">
    <source>
        <dbReference type="PROSITE" id="PS50011"/>
    </source>
</evidence>
<dbReference type="PANTHER" id="PTHR43628">
    <property type="entry name" value="ACTIVATOR OF C KINASE PROTEIN 1-RELATED"/>
    <property type="match status" value="1"/>
</dbReference>
<dbReference type="PROSITE" id="PS00107">
    <property type="entry name" value="PROTEIN_KINASE_ATP"/>
    <property type="match status" value="1"/>
</dbReference>
<dbReference type="InterPro" id="IPR006597">
    <property type="entry name" value="Sel1-like"/>
</dbReference>
<dbReference type="SUPFAM" id="SSF81901">
    <property type="entry name" value="HCP-like"/>
    <property type="match status" value="3"/>
</dbReference>
<proteinExistence type="predicted"/>
<dbReference type="PANTHER" id="PTHR43628:SF1">
    <property type="entry name" value="CHITIN SYNTHASE REGULATORY FACTOR 2-RELATED"/>
    <property type="match status" value="1"/>
</dbReference>
<reference evidence="3" key="1">
    <citation type="submission" date="2019-10" db="EMBL/GenBank/DDBJ databases">
        <title>Conservation and host-specific expression of non-tandemly repeated heterogenous ribosome RNA gene in arbuscular mycorrhizal fungi.</title>
        <authorList>
            <person name="Maeda T."/>
            <person name="Kobayashi Y."/>
            <person name="Nakagawa T."/>
            <person name="Ezawa T."/>
            <person name="Yamaguchi K."/>
            <person name="Bino T."/>
            <person name="Nishimoto Y."/>
            <person name="Shigenobu S."/>
            <person name="Kawaguchi M."/>
        </authorList>
    </citation>
    <scope>NUCLEOTIDE SEQUENCE</scope>
    <source>
        <strain evidence="3">HR1</strain>
    </source>
</reference>
<dbReference type="InterPro" id="IPR017441">
    <property type="entry name" value="Protein_kinase_ATP_BS"/>
</dbReference>
<dbReference type="InterPro" id="IPR000719">
    <property type="entry name" value="Prot_kinase_dom"/>
</dbReference>
<dbReference type="Gene3D" id="1.25.40.10">
    <property type="entry name" value="Tetratricopeptide repeat domain"/>
    <property type="match status" value="2"/>
</dbReference>
<feature type="domain" description="Protein kinase" evidence="2">
    <location>
        <begin position="42"/>
        <end position="292"/>
    </location>
</feature>
<dbReference type="InterPro" id="IPR011009">
    <property type="entry name" value="Kinase-like_dom_sf"/>
</dbReference>
<dbReference type="SUPFAM" id="SSF56112">
    <property type="entry name" value="Protein kinase-like (PK-like)"/>
    <property type="match status" value="1"/>
</dbReference>
<sequence>MSNNTEFNIPAKFTENSDNKWINWIEEAIEKDYFKHYEFNHFSNLQNIGSGAFGEVYRAHWKNPHNCLALKTFFKYSDATIKEIVKELKIQHELGFHENIIRFFGITTVMEYADSGTLREYLKGYFDNLTWNSKFSMALQLVHAVSFLHDEAIIHRNLHSKNVLVHQNLIKLTDFGLSRRIEESFNLRSSTKLFDIIPYIDPNTFSNQDYKLDKRSDVYSIGILLWEISSGKLPFEGRSYDVWLAMNISQGLRETPIPGTPNNYTDIYTDCWNTEPDKRPTINQVVDKLKAIKAKENIIIELCDDKEGIQSSNNYQNNLDDKISKNNNLLLVDLTKFIQKFNDMNTKEIESSIPNNINSKMGDEIAELSDKIMVDGEEFLIFKLVDEIVELSDKITVDWKEIDRQSIYNYLKHYNKTSQEIYTWLLNNLNYSNSIVLLGDFNYLGIEIRVDEKKAFELYQEAANSENIVAHYNLGCCYLYGKGVDKDYYKAFRLFEKSAKNEYSKGINYLGYCYCKGIVTIIDKQKAFNLYQKAADLCNAHGIFNLAYCYEHGIGTDVDKKRAFELYQTNCHQNGVGTNVDKEKSFELFQKAANLGNAAGMYNLGHCYEKGIGTNIDKKKAFEFYQKAADSGDASGINTLGSCYRNGIGTEINEKKAFELYQKSADLENVFGIVNLGDCYKNGIGTSIDKQKAFYLFQNAANLGNIDGINFLGDCYQNGIGTDIDKKEAFKLFRLSADLGNVVGMNYLGYCYQNGIGTNIDKNKAFKLFQKSANLGNAVGMNYLGYCYQNGIGTNIDKKKAFKLFQMAADLGNGTAQYNLALIYEKGIKDKDKATYWYKKSVENKLENSNNDNTIITKSPKFHSDKKDDDFNNSEANDSIFWSDEFEARLCELYMKDDVIDIFWGQPIEEYMASSTTWHIYVITHGLHSYTKMETIADNQVIYFIAEEERFANSNDSLPNSMEIPQDLKKKFDKALDNELGLPFREKHYNLVGMSTGYKRINGQLTEIPAIILYVRQKGILRRGCGGVFPEKFCGFPVDVVEACTATPCTGLGIDTCRRYQVDVKLGSSIGIGLEKENTTGTLSAVAYENESPKRIGIISCEHVLKFNEFENQNNIVYQPSYKDLFEPKRQLNELLGLSQAPGAKKSEYVDEIEEMERKVKIAEKKDSTLATYVRGMRENFLSNEDNKYYGIDAGFCIFSNKNRMLCSKEFPILSNYFANNGLSDHLEGVYTRQEFKNFDYNTRVFKVGRTTGLTFGKLLPTDQAIACSLTNESIRIAKKLEMEKNIPIYNNEDQKIFIGYMKSRMDSEICQNRKKCYPIKWFDRQLAFKFGPGEFECGDSGASIIDETGKALGILHAKWITSCQTYGIASPYFAVLEALNVSIYLSPESTAASTVDKKSSYKKNFFQSIFNR</sequence>
<dbReference type="Proteomes" id="UP000615446">
    <property type="component" value="Unassembled WGS sequence"/>
</dbReference>
<keyword evidence="1" id="KW-0067">ATP-binding</keyword>